<protein>
    <submittedName>
        <fullName evidence="1">Uncharacterized protein</fullName>
    </submittedName>
</protein>
<organism evidence="1">
    <name type="scientific">Rhipicephalus zambeziensis</name>
    <dbReference type="NCBI Taxonomy" id="60191"/>
    <lineage>
        <taxon>Eukaryota</taxon>
        <taxon>Metazoa</taxon>
        <taxon>Ecdysozoa</taxon>
        <taxon>Arthropoda</taxon>
        <taxon>Chelicerata</taxon>
        <taxon>Arachnida</taxon>
        <taxon>Acari</taxon>
        <taxon>Parasitiformes</taxon>
        <taxon>Ixodida</taxon>
        <taxon>Ixodoidea</taxon>
        <taxon>Ixodidae</taxon>
        <taxon>Rhipicephalinae</taxon>
        <taxon>Rhipicephalus</taxon>
        <taxon>Rhipicephalus</taxon>
    </lineage>
</organism>
<proteinExistence type="predicted"/>
<dbReference type="AlphaFoldDB" id="A0A224Y632"/>
<dbReference type="EMBL" id="GFPF01001882">
    <property type="protein sequence ID" value="MAA13028.1"/>
    <property type="molecule type" value="Transcribed_RNA"/>
</dbReference>
<accession>A0A224Y632</accession>
<name>A0A224Y632_9ACAR</name>
<sequence>MAQRNGYILCTPWSRCANNFFLFRCHSLSRCMINNPNTQIFSPRKKNRRKVTQHFTCMLGQCFQTGFAVWMQGLKNHPFHLR</sequence>
<reference evidence="1" key="1">
    <citation type="journal article" date="2017" name="Parasit. Vectors">
        <title>Sialotranscriptomics of Rhipicephalus zambeziensis reveals intricate expression profiles of secretory proteins and suggests tight temporal transcriptional regulation during blood-feeding.</title>
        <authorList>
            <person name="de Castro M.H."/>
            <person name="de Klerk D."/>
            <person name="Pienaar R."/>
            <person name="Rees D.J.G."/>
            <person name="Mans B.J."/>
        </authorList>
    </citation>
    <scope>NUCLEOTIDE SEQUENCE</scope>
    <source>
        <tissue evidence="1">Salivary glands</tissue>
    </source>
</reference>
<evidence type="ECO:0000313" key="1">
    <source>
        <dbReference type="EMBL" id="MAA13028.1"/>
    </source>
</evidence>